<dbReference type="PANTHER" id="PTHR23045:SF9">
    <property type="entry name" value="LEUCINE RICH REPEAT CONTAINING 37A-RELATED"/>
    <property type="match status" value="1"/>
</dbReference>
<protein>
    <submittedName>
        <fullName evidence="1">Uncharacterized protein</fullName>
    </submittedName>
</protein>
<evidence type="ECO:0000313" key="2">
    <source>
        <dbReference type="Proteomes" id="UP000694391"/>
    </source>
</evidence>
<dbReference type="GeneTree" id="ENSGT00530000063282"/>
<dbReference type="Proteomes" id="UP000694391">
    <property type="component" value="Unplaced"/>
</dbReference>
<reference evidence="1" key="1">
    <citation type="submission" date="2025-05" db="UniProtKB">
        <authorList>
            <consortium name="Ensembl"/>
        </authorList>
    </citation>
    <scope>IDENTIFICATION</scope>
</reference>
<evidence type="ECO:0000313" key="1">
    <source>
        <dbReference type="Ensembl" id="ENSCAFP00020034588.1"/>
    </source>
</evidence>
<proteinExistence type="predicted"/>
<keyword evidence="2" id="KW-1185">Reference proteome</keyword>
<name>A0A8C0LSL8_CANLU</name>
<dbReference type="PANTHER" id="PTHR23045">
    <property type="entry name" value="LEUCINE-RICH REPEAT-CONTAINING PROTEIN 37A"/>
    <property type="match status" value="1"/>
</dbReference>
<dbReference type="Ensembl" id="ENSCAFT00020039940.1">
    <property type="protein sequence ID" value="ENSCAFP00020034588.1"/>
    <property type="gene ID" value="ENSCAFG00020026827.1"/>
</dbReference>
<organism evidence="1 2">
    <name type="scientific">Canis lupus dingo</name>
    <name type="common">dingo</name>
    <dbReference type="NCBI Taxonomy" id="286419"/>
    <lineage>
        <taxon>Eukaryota</taxon>
        <taxon>Metazoa</taxon>
        <taxon>Chordata</taxon>
        <taxon>Craniata</taxon>
        <taxon>Vertebrata</taxon>
        <taxon>Euteleostomi</taxon>
        <taxon>Mammalia</taxon>
        <taxon>Eutheria</taxon>
        <taxon>Laurasiatheria</taxon>
        <taxon>Carnivora</taxon>
        <taxon>Caniformia</taxon>
        <taxon>Canidae</taxon>
        <taxon>Canis</taxon>
    </lineage>
</organism>
<dbReference type="Ensembl" id="ENSCAFT00020040155.1">
    <property type="protein sequence ID" value="ENSCAFP00020034780.1"/>
    <property type="gene ID" value="ENSCAFG00020026945.1"/>
</dbReference>
<dbReference type="InterPro" id="IPR015753">
    <property type="entry name" value="LRRC37"/>
</dbReference>
<dbReference type="AlphaFoldDB" id="A0A8C0LSL8"/>
<accession>A0A8C0LSL8</accession>
<sequence>HMCFLQGSSLSLCCIRDVQSNGRVRRRPLWLWDMYRPLNATRKKNMAQKLHDRDSSDEDEIFNKEPGYLIGDNLYFFSKMS</sequence>